<evidence type="ECO:0000313" key="2">
    <source>
        <dbReference type="Proteomes" id="UP000274131"/>
    </source>
</evidence>
<organism evidence="3">
    <name type="scientific">Enterobius vermicularis</name>
    <name type="common">Human pinworm</name>
    <dbReference type="NCBI Taxonomy" id="51028"/>
    <lineage>
        <taxon>Eukaryota</taxon>
        <taxon>Metazoa</taxon>
        <taxon>Ecdysozoa</taxon>
        <taxon>Nematoda</taxon>
        <taxon>Chromadorea</taxon>
        <taxon>Rhabditida</taxon>
        <taxon>Spirurina</taxon>
        <taxon>Oxyuridomorpha</taxon>
        <taxon>Oxyuroidea</taxon>
        <taxon>Oxyuridae</taxon>
        <taxon>Enterobius</taxon>
    </lineage>
</organism>
<sequence length="76" mass="8787">MKEFFEAEVQPSARLTLYVETSRLIVNEILSLLRIFGEMVTHKWCLVQVCDSIERLSAGKFEQFGDEAFGQWKTSV</sequence>
<name>A0A0N4VBN8_ENTVE</name>
<evidence type="ECO:0000313" key="1">
    <source>
        <dbReference type="EMBL" id="VDD92685.1"/>
    </source>
</evidence>
<dbReference type="Proteomes" id="UP000274131">
    <property type="component" value="Unassembled WGS sequence"/>
</dbReference>
<accession>A0A0N4VBN8</accession>
<evidence type="ECO:0000313" key="3">
    <source>
        <dbReference type="WBParaSite" id="EVEC_0000795201-mRNA-1"/>
    </source>
</evidence>
<protein>
    <submittedName>
        <fullName evidence="3">MEDS domain-containing protein</fullName>
    </submittedName>
</protein>
<proteinExistence type="predicted"/>
<reference evidence="3" key="1">
    <citation type="submission" date="2017-02" db="UniProtKB">
        <authorList>
            <consortium name="WormBaseParasite"/>
        </authorList>
    </citation>
    <scope>IDENTIFICATION</scope>
</reference>
<dbReference type="EMBL" id="UXUI01008921">
    <property type="protein sequence ID" value="VDD92685.1"/>
    <property type="molecule type" value="Genomic_DNA"/>
</dbReference>
<dbReference type="AlphaFoldDB" id="A0A0N4VBN8"/>
<gene>
    <name evidence="1" type="ORF">EVEC_LOCUS7436</name>
</gene>
<reference evidence="1 2" key="2">
    <citation type="submission" date="2018-10" db="EMBL/GenBank/DDBJ databases">
        <authorList>
            <consortium name="Pathogen Informatics"/>
        </authorList>
    </citation>
    <scope>NUCLEOTIDE SEQUENCE [LARGE SCALE GENOMIC DNA]</scope>
</reference>
<dbReference type="WBParaSite" id="EVEC_0000795201-mRNA-1">
    <property type="protein sequence ID" value="EVEC_0000795201-mRNA-1"/>
    <property type="gene ID" value="EVEC_0000795201"/>
</dbReference>
<keyword evidence="2" id="KW-1185">Reference proteome</keyword>